<dbReference type="PANTHER" id="PTHR42978">
    <property type="entry name" value="QUORUM-QUENCHING LACTONASE YTNP-RELATED-RELATED"/>
    <property type="match status" value="1"/>
</dbReference>
<proteinExistence type="inferred from homology"/>
<keyword evidence="5" id="KW-0862">Zinc</keyword>
<dbReference type="CDD" id="cd07729">
    <property type="entry name" value="AHL_lactonase_MBL-fold"/>
    <property type="match status" value="1"/>
</dbReference>
<evidence type="ECO:0000256" key="5">
    <source>
        <dbReference type="ARBA" id="ARBA00022833"/>
    </source>
</evidence>
<name>A0A5N7MA74_9HYPH</name>
<dbReference type="Gene3D" id="3.60.15.10">
    <property type="entry name" value="Ribonuclease Z/Hydroxyacylglutathione hydrolase-like"/>
    <property type="match status" value="1"/>
</dbReference>
<protein>
    <submittedName>
        <fullName evidence="7">N-acyl homoserine lactonase family protein</fullName>
    </submittedName>
</protein>
<dbReference type="Pfam" id="PF00753">
    <property type="entry name" value="Lactamase_B"/>
    <property type="match status" value="1"/>
</dbReference>
<comment type="cofactor">
    <cofactor evidence="1">
        <name>Zn(2+)</name>
        <dbReference type="ChEBI" id="CHEBI:29105"/>
    </cofactor>
</comment>
<keyword evidence="3" id="KW-0479">Metal-binding</keyword>
<gene>
    <name evidence="7" type="ORF">FS320_00015</name>
</gene>
<keyword evidence="4" id="KW-0378">Hydrolase</keyword>
<evidence type="ECO:0000313" key="8">
    <source>
        <dbReference type="Proteomes" id="UP000403266"/>
    </source>
</evidence>
<evidence type="ECO:0000256" key="3">
    <source>
        <dbReference type="ARBA" id="ARBA00022723"/>
    </source>
</evidence>
<reference evidence="7 8" key="1">
    <citation type="journal article" date="2019" name="Syst. Appl. Microbiol.">
        <title>Microvirga tunisiensis sp. nov., a root nodule symbiotic bacterium isolated from Lupinus micranthus and L. luteus grown in Northern Tunisia.</title>
        <authorList>
            <person name="Msaddak A."/>
            <person name="Rejili M."/>
            <person name="Duran D."/>
            <person name="Mars M."/>
            <person name="Palacios J.M."/>
            <person name="Ruiz-Argueso T."/>
            <person name="Rey L."/>
            <person name="Imperial J."/>
        </authorList>
    </citation>
    <scope>NUCLEOTIDE SEQUENCE [LARGE SCALE GENOMIC DNA]</scope>
    <source>
        <strain evidence="7 8">Lmie10</strain>
    </source>
</reference>
<comment type="similarity">
    <text evidence="2">Belongs to the metallo-beta-lactamase superfamily.</text>
</comment>
<feature type="domain" description="Metallo-beta-lactamase" evidence="6">
    <location>
        <begin position="36"/>
        <end position="237"/>
    </location>
</feature>
<sequence length="267" mass="30501">MQPFELFAIRYAHNGPRTLGQNMIGGDPHESHSSMDFYVWVAKRSDRVFLIDTGMGEETAKRRGEQFFRAPADAIKLLDLDPEKLEDVILTHMHYDHAGMLHRYPRAQFHLQDSEMAYATGRCMCSRLMRRGYEIDDVLHLVRCVYADRVTFHDQSVEITSGLSVHRTGGHTGGQQVVRVWTERGWVVLASDASHLYFNMQNGAPFPSVHRVDEMMEGYRILYNLSGGSWDHVIPGHDPLVMQLYPAPSKDLEGIVVRLDKPPRVHS</sequence>
<evidence type="ECO:0000256" key="1">
    <source>
        <dbReference type="ARBA" id="ARBA00001947"/>
    </source>
</evidence>
<dbReference type="InterPro" id="IPR051013">
    <property type="entry name" value="MBL_superfamily_lactonases"/>
</dbReference>
<dbReference type="InterPro" id="IPR001279">
    <property type="entry name" value="Metallo-B-lactamas"/>
</dbReference>
<dbReference type="SUPFAM" id="SSF56281">
    <property type="entry name" value="Metallo-hydrolase/oxidoreductase"/>
    <property type="match status" value="1"/>
</dbReference>
<dbReference type="Proteomes" id="UP000403266">
    <property type="component" value="Unassembled WGS sequence"/>
</dbReference>
<dbReference type="InterPro" id="IPR036866">
    <property type="entry name" value="RibonucZ/Hydroxyglut_hydro"/>
</dbReference>
<evidence type="ECO:0000313" key="7">
    <source>
        <dbReference type="EMBL" id="MPR23647.1"/>
    </source>
</evidence>
<accession>A0A5N7MA74</accession>
<comment type="caution">
    <text evidence="7">The sequence shown here is derived from an EMBL/GenBank/DDBJ whole genome shotgun (WGS) entry which is preliminary data.</text>
</comment>
<dbReference type="SMART" id="SM00849">
    <property type="entry name" value="Lactamase_B"/>
    <property type="match status" value="1"/>
</dbReference>
<evidence type="ECO:0000256" key="2">
    <source>
        <dbReference type="ARBA" id="ARBA00007749"/>
    </source>
</evidence>
<dbReference type="AlphaFoldDB" id="A0A5N7MA74"/>
<dbReference type="EMBL" id="VOSK01000001">
    <property type="protein sequence ID" value="MPR23647.1"/>
    <property type="molecule type" value="Genomic_DNA"/>
</dbReference>
<dbReference type="OrthoDB" id="9773738at2"/>
<dbReference type="GO" id="GO:0016787">
    <property type="term" value="F:hydrolase activity"/>
    <property type="evidence" value="ECO:0007669"/>
    <property type="project" value="UniProtKB-KW"/>
</dbReference>
<evidence type="ECO:0000259" key="6">
    <source>
        <dbReference type="SMART" id="SM00849"/>
    </source>
</evidence>
<dbReference type="GO" id="GO:0046872">
    <property type="term" value="F:metal ion binding"/>
    <property type="evidence" value="ECO:0007669"/>
    <property type="project" value="UniProtKB-KW"/>
</dbReference>
<evidence type="ECO:0000256" key="4">
    <source>
        <dbReference type="ARBA" id="ARBA00022801"/>
    </source>
</evidence>
<dbReference type="PANTHER" id="PTHR42978:SF7">
    <property type="entry name" value="METALLO-HYDROLASE RV2300C-RELATED"/>
    <property type="match status" value="1"/>
</dbReference>
<keyword evidence="8" id="KW-1185">Reference proteome</keyword>
<organism evidence="7 8">
    <name type="scientific">Microvirga tunisiensis</name>
    <dbReference type="NCBI Taxonomy" id="2108360"/>
    <lineage>
        <taxon>Bacteria</taxon>
        <taxon>Pseudomonadati</taxon>
        <taxon>Pseudomonadota</taxon>
        <taxon>Alphaproteobacteria</taxon>
        <taxon>Hyphomicrobiales</taxon>
        <taxon>Methylobacteriaceae</taxon>
        <taxon>Microvirga</taxon>
    </lineage>
</organism>